<reference evidence="2" key="1">
    <citation type="submission" date="2017-12" db="EMBL/GenBank/DDBJ databases">
        <title>Draft genome sequence of Telmatospirillum siberiense 26-4b1T, an acidotolerant peatland alphaproteobacterium potentially involved in sulfur cycling.</title>
        <authorList>
            <person name="Hausmann B."/>
            <person name="Pjevac P."/>
            <person name="Schreck K."/>
            <person name="Herbold C.W."/>
            <person name="Daims H."/>
            <person name="Wagner M."/>
            <person name="Pester M."/>
            <person name="Loy A."/>
        </authorList>
    </citation>
    <scope>NUCLEOTIDE SEQUENCE [LARGE SCALE GENOMIC DNA]</scope>
    <source>
        <strain evidence="2">26-4b1</strain>
    </source>
</reference>
<comment type="caution">
    <text evidence="1">The sequence shown here is derived from an EMBL/GenBank/DDBJ whole genome shotgun (WGS) entry which is preliminary data.</text>
</comment>
<name>A0A2N3PYC2_9PROT</name>
<dbReference type="Proteomes" id="UP000233293">
    <property type="component" value="Unassembled WGS sequence"/>
</dbReference>
<keyword evidence="2" id="KW-1185">Reference proteome</keyword>
<dbReference type="RefSeq" id="WP_101249944.1">
    <property type="nucleotide sequence ID" value="NZ_PIUM01000005.1"/>
</dbReference>
<sequence length="187" mass="20695">MPVVRVNDATFADLSTLKTWFGTKTPSETIDRIVQEAMEQLGMERDDEPKEGVSVIGTGAMEFDTAPGLAFTKPLSASINGKSVNSPRWSSILLTMIAQVKAKGFEGDKLAHELGIPAKAKRYEEEGFTYYPDLGISVQGQSASDAWKEVDRLAKKWRIPVIVEFWWRQNPKAQHPGRTGLLRSGNA</sequence>
<dbReference type="AlphaFoldDB" id="A0A2N3PYC2"/>
<organism evidence="1 2">
    <name type="scientific">Telmatospirillum siberiense</name>
    <dbReference type="NCBI Taxonomy" id="382514"/>
    <lineage>
        <taxon>Bacteria</taxon>
        <taxon>Pseudomonadati</taxon>
        <taxon>Pseudomonadota</taxon>
        <taxon>Alphaproteobacteria</taxon>
        <taxon>Rhodospirillales</taxon>
        <taxon>Rhodospirillaceae</taxon>
        <taxon>Telmatospirillum</taxon>
    </lineage>
</organism>
<evidence type="ECO:0000313" key="2">
    <source>
        <dbReference type="Proteomes" id="UP000233293"/>
    </source>
</evidence>
<evidence type="ECO:0000313" key="1">
    <source>
        <dbReference type="EMBL" id="PKU25420.1"/>
    </source>
</evidence>
<gene>
    <name evidence="1" type="ORF">CWS72_06540</name>
</gene>
<dbReference type="EMBL" id="PIUM01000005">
    <property type="protein sequence ID" value="PKU25420.1"/>
    <property type="molecule type" value="Genomic_DNA"/>
</dbReference>
<proteinExistence type="predicted"/>
<accession>A0A2N3PYC2</accession>
<protein>
    <submittedName>
        <fullName evidence="1">Uncharacterized protein</fullName>
    </submittedName>
</protein>
<dbReference type="OrthoDB" id="7594189at2"/>
<dbReference type="NCBIfam" id="NF047386">
    <property type="entry name" value="T4SS_SepA_fam"/>
    <property type="match status" value="1"/>
</dbReference>